<accession>A0ABP8E5L2</accession>
<dbReference type="PANTHER" id="PTHR42760:SF133">
    <property type="entry name" value="3-OXOACYL-[ACYL-CARRIER-PROTEIN] REDUCTASE"/>
    <property type="match status" value="1"/>
</dbReference>
<dbReference type="PRINTS" id="PR00080">
    <property type="entry name" value="SDRFAMILY"/>
</dbReference>
<reference evidence="4" key="1">
    <citation type="journal article" date="2019" name="Int. J. Syst. Evol. Microbiol.">
        <title>The Global Catalogue of Microorganisms (GCM) 10K type strain sequencing project: providing services to taxonomists for standard genome sequencing and annotation.</title>
        <authorList>
            <consortium name="The Broad Institute Genomics Platform"/>
            <consortium name="The Broad Institute Genome Sequencing Center for Infectious Disease"/>
            <person name="Wu L."/>
            <person name="Ma J."/>
        </authorList>
    </citation>
    <scope>NUCLEOTIDE SEQUENCE [LARGE SCALE GENOMIC DNA]</scope>
    <source>
        <strain evidence="4">JCM 17442</strain>
    </source>
</reference>
<dbReference type="InterPro" id="IPR002347">
    <property type="entry name" value="SDR_fam"/>
</dbReference>
<gene>
    <name evidence="3" type="primary">fabG_5</name>
    <name evidence="3" type="ORF">GCM10022256_31280</name>
</gene>
<comment type="similarity">
    <text evidence="1">Belongs to the short-chain dehydrogenases/reductases (SDR) family.</text>
</comment>
<name>A0ABP8E5L2_9MICO</name>
<proteinExistence type="inferred from homology"/>
<evidence type="ECO:0000256" key="2">
    <source>
        <dbReference type="ARBA" id="ARBA00023002"/>
    </source>
</evidence>
<evidence type="ECO:0000313" key="3">
    <source>
        <dbReference type="EMBL" id="GAA4267516.1"/>
    </source>
</evidence>
<keyword evidence="2" id="KW-0560">Oxidoreductase</keyword>
<evidence type="ECO:0000256" key="1">
    <source>
        <dbReference type="ARBA" id="ARBA00006484"/>
    </source>
</evidence>
<dbReference type="Proteomes" id="UP001501594">
    <property type="component" value="Unassembled WGS sequence"/>
</dbReference>
<comment type="caution">
    <text evidence="3">The sequence shown here is derived from an EMBL/GenBank/DDBJ whole genome shotgun (WGS) entry which is preliminary data.</text>
</comment>
<keyword evidence="4" id="KW-1185">Reference proteome</keyword>
<dbReference type="Gene3D" id="3.40.50.720">
    <property type="entry name" value="NAD(P)-binding Rossmann-like Domain"/>
    <property type="match status" value="1"/>
</dbReference>
<sequence>MSDSPVTTPVLSRGSGRLEGKRVVVTGGARGIGGEIARRFAAEGADVAILDLLTDRGAELSDSIGGTFHPVDLGDTAQTVAAMEAALGALGGVDVLVNSAGILRFAPLLDVGVDDWDTLFAVNTRAMLTTMQAAARAMIAAGAAAGADGGQDRGGSIINLASMAAKTGGAGEGAYAASKAAVVALTRVAALEWGEHGIRVNCLCPGYVLTEMGAATRTDEMVASWSAMSPLGRCASPADVAGVALFLASPDAGYLTGQAVNVTGGMLMS</sequence>
<organism evidence="3 4">
    <name type="scientific">Frondihabitans peucedani</name>
    <dbReference type="NCBI Taxonomy" id="598626"/>
    <lineage>
        <taxon>Bacteria</taxon>
        <taxon>Bacillati</taxon>
        <taxon>Actinomycetota</taxon>
        <taxon>Actinomycetes</taxon>
        <taxon>Micrococcales</taxon>
        <taxon>Microbacteriaceae</taxon>
        <taxon>Frondihabitans</taxon>
    </lineage>
</organism>
<dbReference type="EMBL" id="BAABAU010000004">
    <property type="protein sequence ID" value="GAA4267516.1"/>
    <property type="molecule type" value="Genomic_DNA"/>
</dbReference>
<dbReference type="Pfam" id="PF13561">
    <property type="entry name" value="adh_short_C2"/>
    <property type="match status" value="1"/>
</dbReference>
<dbReference type="InterPro" id="IPR020904">
    <property type="entry name" value="Sc_DH/Rdtase_CS"/>
</dbReference>
<dbReference type="PRINTS" id="PR00081">
    <property type="entry name" value="GDHRDH"/>
</dbReference>
<evidence type="ECO:0000313" key="4">
    <source>
        <dbReference type="Proteomes" id="UP001501594"/>
    </source>
</evidence>
<dbReference type="InterPro" id="IPR036291">
    <property type="entry name" value="NAD(P)-bd_dom_sf"/>
</dbReference>
<dbReference type="SUPFAM" id="SSF51735">
    <property type="entry name" value="NAD(P)-binding Rossmann-fold domains"/>
    <property type="match status" value="1"/>
</dbReference>
<dbReference type="PROSITE" id="PS00061">
    <property type="entry name" value="ADH_SHORT"/>
    <property type="match status" value="1"/>
</dbReference>
<dbReference type="PANTHER" id="PTHR42760">
    <property type="entry name" value="SHORT-CHAIN DEHYDROGENASES/REDUCTASES FAMILY MEMBER"/>
    <property type="match status" value="1"/>
</dbReference>
<dbReference type="RefSeq" id="WP_344797857.1">
    <property type="nucleotide sequence ID" value="NZ_BAABAU010000004.1"/>
</dbReference>
<protein>
    <submittedName>
        <fullName evidence="3">3-oxoacyl-[acyl-carrier-protein] reductase</fullName>
    </submittedName>
</protein>
<dbReference type="CDD" id="cd05233">
    <property type="entry name" value="SDR_c"/>
    <property type="match status" value="1"/>
</dbReference>